<name>A0A7X5YN69_9CAUL</name>
<organism evidence="1 2">
    <name type="scientific">Brevundimonas alba</name>
    <dbReference type="NCBI Taxonomy" id="74314"/>
    <lineage>
        <taxon>Bacteria</taxon>
        <taxon>Pseudomonadati</taxon>
        <taxon>Pseudomonadota</taxon>
        <taxon>Alphaproteobacteria</taxon>
        <taxon>Caulobacterales</taxon>
        <taxon>Caulobacteraceae</taxon>
        <taxon>Brevundimonas</taxon>
    </lineage>
</organism>
<evidence type="ECO:0000313" key="1">
    <source>
        <dbReference type="EMBL" id="NJC41724.1"/>
    </source>
</evidence>
<reference evidence="1 2" key="1">
    <citation type="submission" date="2020-03" db="EMBL/GenBank/DDBJ databases">
        <title>Genomic Encyclopedia of Type Strains, Phase IV (KMG-IV): sequencing the most valuable type-strain genomes for metagenomic binning, comparative biology and taxonomic classification.</title>
        <authorList>
            <person name="Goeker M."/>
        </authorList>
    </citation>
    <scope>NUCLEOTIDE SEQUENCE [LARGE SCALE GENOMIC DNA]</scope>
    <source>
        <strain evidence="1 2">DSM 4736</strain>
    </source>
</reference>
<keyword evidence="2" id="KW-1185">Reference proteome</keyword>
<dbReference type="RefSeq" id="WP_168047065.1">
    <property type="nucleotide sequence ID" value="NZ_JAATJM010000001.1"/>
</dbReference>
<evidence type="ECO:0000313" key="2">
    <source>
        <dbReference type="Proteomes" id="UP000587415"/>
    </source>
</evidence>
<dbReference type="SUPFAM" id="SSF52172">
    <property type="entry name" value="CheY-like"/>
    <property type="match status" value="1"/>
</dbReference>
<dbReference type="AlphaFoldDB" id="A0A7X5YN69"/>
<dbReference type="EMBL" id="JAATJM010000001">
    <property type="protein sequence ID" value="NJC41724.1"/>
    <property type="molecule type" value="Genomic_DNA"/>
</dbReference>
<comment type="caution">
    <text evidence="1">The sequence shown here is derived from an EMBL/GenBank/DDBJ whole genome shotgun (WGS) entry which is preliminary data.</text>
</comment>
<dbReference type="Gene3D" id="3.40.50.2300">
    <property type="match status" value="1"/>
</dbReference>
<gene>
    <name evidence="1" type="ORF">GGQ87_001982</name>
</gene>
<dbReference type="InterPro" id="IPR011006">
    <property type="entry name" value="CheY-like_superfamily"/>
</dbReference>
<accession>A0A7X5YN69</accession>
<proteinExistence type="predicted"/>
<dbReference type="Proteomes" id="UP000587415">
    <property type="component" value="Unassembled WGS sequence"/>
</dbReference>
<sequence length="154" mass="17615">MSAVLIVEDDEDKAERLSEYMISKYIVADLKLARSLQSGLRLALAGTFDLMLLDMTMTNYDRSLSEDGGRPHHFAGREILRRLQREEVHVPAIVVTQLGRFGEEAEQVTLSELKEELNERFEDYLGTVHYQSNVDDWKDQLDELIGQRLSARGS</sequence>
<protein>
    <submittedName>
        <fullName evidence="1">CheY-like chemotaxis protein</fullName>
    </submittedName>
</protein>